<gene>
    <name evidence="3" type="ORF">PGLA2088_LOCUS38489</name>
</gene>
<dbReference type="SMART" id="SM00244">
    <property type="entry name" value="PHB"/>
    <property type="match status" value="1"/>
</dbReference>
<name>A0A813L4T6_POLGL</name>
<reference evidence="3" key="1">
    <citation type="submission" date="2021-02" db="EMBL/GenBank/DDBJ databases">
        <authorList>
            <person name="Dougan E. K."/>
            <person name="Rhodes N."/>
            <person name="Thang M."/>
            <person name="Chan C."/>
        </authorList>
    </citation>
    <scope>NUCLEOTIDE SEQUENCE</scope>
</reference>
<dbReference type="FunFam" id="3.30.479.30:FF:000004">
    <property type="entry name" value="Putative membrane protease family, stomatin"/>
    <property type="match status" value="1"/>
</dbReference>
<dbReference type="EMBL" id="CAJNNW010032768">
    <property type="protein sequence ID" value="CAE8715352.1"/>
    <property type="molecule type" value="Genomic_DNA"/>
</dbReference>
<comment type="similarity">
    <text evidence="1">Belongs to the band 7/mec-2 family.</text>
</comment>
<dbReference type="GO" id="GO:0005886">
    <property type="term" value="C:plasma membrane"/>
    <property type="evidence" value="ECO:0007669"/>
    <property type="project" value="InterPro"/>
</dbReference>
<dbReference type="Pfam" id="PF01145">
    <property type="entry name" value="Band_7"/>
    <property type="match status" value="1"/>
</dbReference>
<dbReference type="InterPro" id="IPR001972">
    <property type="entry name" value="Stomatin_HflK_fam"/>
</dbReference>
<evidence type="ECO:0000313" key="4">
    <source>
        <dbReference type="Proteomes" id="UP000626109"/>
    </source>
</evidence>
<dbReference type="InterPro" id="IPR001107">
    <property type="entry name" value="Band_7"/>
</dbReference>
<dbReference type="InterPro" id="IPR043202">
    <property type="entry name" value="Band-7_stomatin-like"/>
</dbReference>
<dbReference type="PRINTS" id="PR00721">
    <property type="entry name" value="STOMATIN"/>
</dbReference>
<dbReference type="Gene3D" id="3.30.479.30">
    <property type="entry name" value="Band 7 domain"/>
    <property type="match status" value="1"/>
</dbReference>
<dbReference type="AlphaFoldDB" id="A0A813L4T6"/>
<dbReference type="Proteomes" id="UP000626109">
    <property type="component" value="Unassembled WGS sequence"/>
</dbReference>
<dbReference type="PANTHER" id="PTHR10264">
    <property type="entry name" value="BAND 7 PROTEIN-RELATED"/>
    <property type="match status" value="1"/>
</dbReference>
<evidence type="ECO:0000313" key="3">
    <source>
        <dbReference type="EMBL" id="CAE8715352.1"/>
    </source>
</evidence>
<dbReference type="Gene3D" id="6.10.250.2090">
    <property type="match status" value="1"/>
</dbReference>
<evidence type="ECO:0000256" key="1">
    <source>
        <dbReference type="ARBA" id="ARBA00008164"/>
    </source>
</evidence>
<sequence length="217" mass="24333">PEVNEAEPGRFATFLYRSMYVGWGDFIKFICCPFFCCQCGPVVVVEQGWVGVMMRFGVFQSILPPGMYVINPVSQSVKKVCMKMQVLEIARQAAMTHDNLSVQVDAVTFVTVVEPVHAIFHVDDYNHAIKTLAAATLLRVMGEHDLMEIFRDRANINQSLTRIMQEKTVGWGLEVTSVEMRDITIPESMQRTMAQIAEASREAQAKVIVAEGQRKAA</sequence>
<accession>A0A813L4T6</accession>
<proteinExistence type="inferred from homology"/>
<dbReference type="InterPro" id="IPR036013">
    <property type="entry name" value="Band_7/SPFH_dom_sf"/>
</dbReference>
<feature type="non-terminal residue" evidence="3">
    <location>
        <position position="217"/>
    </location>
</feature>
<organism evidence="3 4">
    <name type="scientific">Polarella glacialis</name>
    <name type="common">Dinoflagellate</name>
    <dbReference type="NCBI Taxonomy" id="89957"/>
    <lineage>
        <taxon>Eukaryota</taxon>
        <taxon>Sar</taxon>
        <taxon>Alveolata</taxon>
        <taxon>Dinophyceae</taxon>
        <taxon>Suessiales</taxon>
        <taxon>Suessiaceae</taxon>
        <taxon>Polarella</taxon>
    </lineage>
</organism>
<feature type="non-terminal residue" evidence="3">
    <location>
        <position position="1"/>
    </location>
</feature>
<feature type="domain" description="Band 7" evidence="2">
    <location>
        <begin position="40"/>
        <end position="197"/>
    </location>
</feature>
<protein>
    <recommendedName>
        <fullName evidence="2">Band 7 domain-containing protein</fullName>
    </recommendedName>
</protein>
<dbReference type="SUPFAM" id="SSF117892">
    <property type="entry name" value="Band 7/SPFH domain"/>
    <property type="match status" value="1"/>
</dbReference>
<dbReference type="PANTHER" id="PTHR10264:SF19">
    <property type="entry name" value="AT06885P-RELATED"/>
    <property type="match status" value="1"/>
</dbReference>
<comment type="caution">
    <text evidence="3">The sequence shown here is derived from an EMBL/GenBank/DDBJ whole genome shotgun (WGS) entry which is preliminary data.</text>
</comment>
<dbReference type="GO" id="GO:0098552">
    <property type="term" value="C:side of membrane"/>
    <property type="evidence" value="ECO:0007669"/>
    <property type="project" value="UniProtKB-ARBA"/>
</dbReference>
<evidence type="ECO:0000259" key="2">
    <source>
        <dbReference type="SMART" id="SM00244"/>
    </source>
</evidence>